<dbReference type="InterPro" id="IPR002641">
    <property type="entry name" value="PNPLA_dom"/>
</dbReference>
<feature type="active site" description="Nucleophile" evidence="5">
    <location>
        <position position="61"/>
    </location>
</feature>
<feature type="short sequence motif" description="GXSXG" evidence="5">
    <location>
        <begin position="59"/>
        <end position="63"/>
    </location>
</feature>
<feature type="active site" description="Proton acceptor" evidence="5">
    <location>
        <position position="173"/>
    </location>
</feature>
<evidence type="ECO:0000313" key="7">
    <source>
        <dbReference type="EMBL" id="MFD1426602.1"/>
    </source>
</evidence>
<evidence type="ECO:0000256" key="4">
    <source>
        <dbReference type="ARBA" id="ARBA00023098"/>
    </source>
</evidence>
<dbReference type="InterPro" id="IPR016035">
    <property type="entry name" value="Acyl_Trfase/lysoPLipase"/>
</dbReference>
<feature type="short sequence motif" description="DGA/G" evidence="5">
    <location>
        <begin position="173"/>
        <end position="175"/>
    </location>
</feature>
<reference evidence="8" key="1">
    <citation type="journal article" date="2019" name="Int. J. Syst. Evol. Microbiol.">
        <title>The Global Catalogue of Microorganisms (GCM) 10K type strain sequencing project: providing services to taxonomists for standard genome sequencing and annotation.</title>
        <authorList>
            <consortium name="The Broad Institute Genomics Platform"/>
            <consortium name="The Broad Institute Genome Sequencing Center for Infectious Disease"/>
            <person name="Wu L."/>
            <person name="Ma J."/>
        </authorList>
    </citation>
    <scope>NUCLEOTIDE SEQUENCE [LARGE SCALE GENOMIC DNA]</scope>
    <source>
        <strain evidence="8">S1</strain>
    </source>
</reference>
<keyword evidence="2 5" id="KW-0378">Hydrolase</keyword>
<dbReference type="Pfam" id="PF01734">
    <property type="entry name" value="Patatin"/>
    <property type="match status" value="1"/>
</dbReference>
<dbReference type="InterPro" id="IPR050301">
    <property type="entry name" value="NTE"/>
</dbReference>
<organism evidence="7 8">
    <name type="scientific">Kroppenstedtia sanguinis</name>
    <dbReference type="NCBI Taxonomy" id="1380684"/>
    <lineage>
        <taxon>Bacteria</taxon>
        <taxon>Bacillati</taxon>
        <taxon>Bacillota</taxon>
        <taxon>Bacilli</taxon>
        <taxon>Bacillales</taxon>
        <taxon>Thermoactinomycetaceae</taxon>
        <taxon>Kroppenstedtia</taxon>
    </lineage>
</organism>
<keyword evidence="4 5" id="KW-0443">Lipid metabolism</keyword>
<dbReference type="InterPro" id="IPR001423">
    <property type="entry name" value="LysoPLipase_patatin_CS"/>
</dbReference>
<comment type="similarity">
    <text evidence="1">Belongs to the NTE family.</text>
</comment>
<evidence type="ECO:0000256" key="5">
    <source>
        <dbReference type="PROSITE-ProRule" id="PRU01161"/>
    </source>
</evidence>
<name>A0ABW4C899_9BACL</name>
<comment type="caution">
    <text evidence="7">The sequence shown here is derived from an EMBL/GenBank/DDBJ whole genome shotgun (WGS) entry which is preliminary data.</text>
</comment>
<keyword evidence="8" id="KW-1185">Reference proteome</keyword>
<dbReference type="PANTHER" id="PTHR14226:SF76">
    <property type="entry name" value="NTE FAMILY PROTEIN RSSA"/>
    <property type="match status" value="1"/>
</dbReference>
<accession>A0ABW4C899</accession>
<dbReference type="Proteomes" id="UP001597282">
    <property type="component" value="Unassembled WGS sequence"/>
</dbReference>
<comment type="caution">
    <text evidence="5">Lacks conserved residue(s) required for the propagation of feature annotation.</text>
</comment>
<evidence type="ECO:0000256" key="1">
    <source>
        <dbReference type="ARBA" id="ARBA00006636"/>
    </source>
</evidence>
<protein>
    <submittedName>
        <fullName evidence="7">Patatin-like phospholipase family protein</fullName>
    </submittedName>
</protein>
<dbReference type="PANTHER" id="PTHR14226">
    <property type="entry name" value="NEUROPATHY TARGET ESTERASE/SWISS CHEESE D.MELANOGASTER"/>
    <property type="match status" value="1"/>
</dbReference>
<evidence type="ECO:0000259" key="6">
    <source>
        <dbReference type="PROSITE" id="PS51635"/>
    </source>
</evidence>
<dbReference type="EMBL" id="JBHTNU010000005">
    <property type="protein sequence ID" value="MFD1426602.1"/>
    <property type="molecule type" value="Genomic_DNA"/>
</dbReference>
<gene>
    <name evidence="7" type="ORF">ACFQ4Y_06565</name>
</gene>
<dbReference type="PROSITE" id="PS51635">
    <property type="entry name" value="PNPLA"/>
    <property type="match status" value="1"/>
</dbReference>
<keyword evidence="3 5" id="KW-0442">Lipid degradation</keyword>
<dbReference type="SUPFAM" id="SSF52151">
    <property type="entry name" value="FabD/lysophospholipase-like"/>
    <property type="match status" value="1"/>
</dbReference>
<feature type="domain" description="PNPLA" evidence="6">
    <location>
        <begin position="28"/>
        <end position="186"/>
    </location>
</feature>
<sequence length="281" mass="30780">MKGREDEKRWGVSTAEEEMVLPRPKVGLALGSGGARGLAHIGVLKVIQREGIPVDVIAGSSMGSLVGCLYAAELDWEMVEGLAVHLPRKRWLDLTVPRRGFVRGERVREMIRLLTRGRSLEELPIPMGVVATDLNRGEQVVFQTGPVDLAVRASISIPGIFAPVQWQGRTLVDGGVMDRVPVSVVKEMGAEVILAVDVVPRATTVCIENIFDVIVQTLSVMEREILNQRWVEADVLIHPDLTDISPTAFTDVEECIRLGEEAARLQIDRIKGLIVERGGAD</sequence>
<dbReference type="Gene3D" id="3.40.1090.10">
    <property type="entry name" value="Cytosolic phospholipase A2 catalytic domain"/>
    <property type="match status" value="2"/>
</dbReference>
<proteinExistence type="inferred from homology"/>
<evidence type="ECO:0000256" key="3">
    <source>
        <dbReference type="ARBA" id="ARBA00022963"/>
    </source>
</evidence>
<evidence type="ECO:0000256" key="2">
    <source>
        <dbReference type="ARBA" id="ARBA00022801"/>
    </source>
</evidence>
<evidence type="ECO:0000313" key="8">
    <source>
        <dbReference type="Proteomes" id="UP001597282"/>
    </source>
</evidence>
<dbReference type="PROSITE" id="PS01237">
    <property type="entry name" value="UPF0028"/>
    <property type="match status" value="1"/>
</dbReference>